<evidence type="ECO:0000259" key="9">
    <source>
        <dbReference type="PROSITE" id="PS50249"/>
    </source>
</evidence>
<dbReference type="Gene3D" id="3.40.140.10">
    <property type="entry name" value="Cytidine Deaminase, domain 2"/>
    <property type="match status" value="1"/>
</dbReference>
<evidence type="ECO:0000256" key="3">
    <source>
        <dbReference type="ARBA" id="ARBA00022723"/>
    </source>
</evidence>
<comment type="similarity">
    <text evidence="1 7">Belongs to the UPF0758 family.</text>
</comment>
<evidence type="ECO:0000256" key="4">
    <source>
        <dbReference type="ARBA" id="ARBA00022801"/>
    </source>
</evidence>
<keyword evidence="4" id="KW-0378">Hydrolase</keyword>
<dbReference type="GO" id="GO:0046872">
    <property type="term" value="F:metal ion binding"/>
    <property type="evidence" value="ECO:0007669"/>
    <property type="project" value="UniProtKB-KW"/>
</dbReference>
<dbReference type="Proteomes" id="UP000233649">
    <property type="component" value="Unassembled WGS sequence"/>
</dbReference>
<proteinExistence type="inferred from homology"/>
<protein>
    <submittedName>
        <fullName evidence="10">DNA repair protein RadC</fullName>
    </submittedName>
</protein>
<dbReference type="Pfam" id="PF20582">
    <property type="entry name" value="UPF0758_N"/>
    <property type="match status" value="1"/>
</dbReference>
<keyword evidence="6" id="KW-0482">Metalloprotease</keyword>
<dbReference type="PROSITE" id="PS50249">
    <property type="entry name" value="MPN"/>
    <property type="match status" value="1"/>
</dbReference>
<evidence type="ECO:0000313" key="11">
    <source>
        <dbReference type="Proteomes" id="UP000233649"/>
    </source>
</evidence>
<keyword evidence="5" id="KW-0862">Zinc</keyword>
<gene>
    <name evidence="10" type="ORF">CVH13_00969</name>
</gene>
<feature type="region of interest" description="Disordered" evidence="8">
    <location>
        <begin position="1"/>
        <end position="29"/>
    </location>
</feature>
<dbReference type="Pfam" id="PF04002">
    <property type="entry name" value="RadC"/>
    <property type="match status" value="1"/>
</dbReference>
<dbReference type="AlphaFoldDB" id="A0A2J1DX73"/>
<keyword evidence="2" id="KW-0645">Protease</keyword>
<dbReference type="PROSITE" id="PS01302">
    <property type="entry name" value="UPF0758"/>
    <property type="match status" value="1"/>
</dbReference>
<evidence type="ECO:0000256" key="5">
    <source>
        <dbReference type="ARBA" id="ARBA00022833"/>
    </source>
</evidence>
<evidence type="ECO:0000313" key="10">
    <source>
        <dbReference type="EMBL" id="PKH46703.1"/>
    </source>
</evidence>
<dbReference type="InterPro" id="IPR046778">
    <property type="entry name" value="UPF0758_N"/>
</dbReference>
<dbReference type="InterPro" id="IPR001405">
    <property type="entry name" value="UPF0758"/>
</dbReference>
<dbReference type="CDD" id="cd08071">
    <property type="entry name" value="MPN_DUF2466"/>
    <property type="match status" value="1"/>
</dbReference>
<organism evidence="10 11">
    <name type="scientific">Dehalococcoides mccartyi</name>
    <dbReference type="NCBI Taxonomy" id="61435"/>
    <lineage>
        <taxon>Bacteria</taxon>
        <taxon>Bacillati</taxon>
        <taxon>Chloroflexota</taxon>
        <taxon>Dehalococcoidia</taxon>
        <taxon>Dehalococcoidales</taxon>
        <taxon>Dehalococcoidaceae</taxon>
        <taxon>Dehalococcoides</taxon>
    </lineage>
</organism>
<evidence type="ECO:0000256" key="7">
    <source>
        <dbReference type="RuleBase" id="RU003797"/>
    </source>
</evidence>
<dbReference type="NCBIfam" id="NF000642">
    <property type="entry name" value="PRK00024.1"/>
    <property type="match status" value="1"/>
</dbReference>
<dbReference type="GO" id="GO:0006508">
    <property type="term" value="P:proteolysis"/>
    <property type="evidence" value="ECO:0007669"/>
    <property type="project" value="UniProtKB-KW"/>
</dbReference>
<dbReference type="PANTHER" id="PTHR30471">
    <property type="entry name" value="DNA REPAIR PROTEIN RADC"/>
    <property type="match status" value="1"/>
</dbReference>
<sequence>MKNRMSLPNKTDETPSSNPPANPNEGHRQRLRERFLKAGLDGLNDYEVVELLLTLGTPRRDCKQAAKEAIKNFGSLRAVLEASPEELSGIKGIGAVNSVAIKLIKEVSQRYLKDGIIEKPVCNTAQQVFDYLYCAMRGLKKEVFKVIYLDSQHRVLDVADLFCGTVASGCIVPREVIAAAISKNASALIFVHNHPSGKTEPSQADKDVTRELVYAAMVMKIRALDHIIIGDNCYFSFAAAGIMGEYETGFLNLKLKHVSEARRHIYRAELFGGNPE</sequence>
<dbReference type="InterPro" id="IPR020891">
    <property type="entry name" value="UPF0758_CS"/>
</dbReference>
<dbReference type="InterPro" id="IPR010994">
    <property type="entry name" value="RuvA_2-like"/>
</dbReference>
<dbReference type="InterPro" id="IPR025657">
    <property type="entry name" value="RadC_JAB"/>
</dbReference>
<dbReference type="SUPFAM" id="SSF47781">
    <property type="entry name" value="RuvA domain 2-like"/>
    <property type="match status" value="1"/>
</dbReference>
<dbReference type="EMBL" id="PHFD01000183">
    <property type="protein sequence ID" value="PKH46703.1"/>
    <property type="molecule type" value="Genomic_DNA"/>
</dbReference>
<dbReference type="GO" id="GO:0008237">
    <property type="term" value="F:metallopeptidase activity"/>
    <property type="evidence" value="ECO:0007669"/>
    <property type="project" value="UniProtKB-KW"/>
</dbReference>
<name>A0A2J1DX73_9CHLR</name>
<dbReference type="Gene3D" id="1.10.150.20">
    <property type="entry name" value="5' to 3' exonuclease, C-terminal subdomain"/>
    <property type="match status" value="1"/>
</dbReference>
<feature type="domain" description="MPN" evidence="9">
    <location>
        <begin position="121"/>
        <end position="243"/>
    </location>
</feature>
<evidence type="ECO:0000256" key="2">
    <source>
        <dbReference type="ARBA" id="ARBA00022670"/>
    </source>
</evidence>
<evidence type="ECO:0000256" key="6">
    <source>
        <dbReference type="ARBA" id="ARBA00023049"/>
    </source>
</evidence>
<accession>A0A2J1DX73</accession>
<dbReference type="PANTHER" id="PTHR30471:SF3">
    <property type="entry name" value="UPF0758 PROTEIN YEES-RELATED"/>
    <property type="match status" value="1"/>
</dbReference>
<keyword evidence="3" id="KW-0479">Metal-binding</keyword>
<comment type="caution">
    <text evidence="10">The sequence shown here is derived from an EMBL/GenBank/DDBJ whole genome shotgun (WGS) entry which is preliminary data.</text>
</comment>
<reference evidence="10 11" key="1">
    <citation type="journal article" date="2017" name="FEMS Microbiol. Ecol.">
        <title>Reconstructed genomes of novel Dehalococcoides mccartyi strains from 1,2,3,4-tetrachlorodibenzo-p-dioxin-dechlorinating enrichment cultures reveal divergent reductive dehalogenase gene profiles.</title>
        <authorList>
            <person name="Dam H.T."/>
            <person name="Vollmers J."/>
            <person name="Kaster A.K."/>
            <person name="Haggblom M.M."/>
        </authorList>
    </citation>
    <scope>NUCLEOTIDE SEQUENCE [LARGE SCALE GENOMIC DNA]</scope>
    <source>
        <strain evidence="10 11">H1-3-2.001</strain>
    </source>
</reference>
<evidence type="ECO:0000256" key="1">
    <source>
        <dbReference type="ARBA" id="ARBA00010243"/>
    </source>
</evidence>
<evidence type="ECO:0000256" key="8">
    <source>
        <dbReference type="SAM" id="MobiDB-lite"/>
    </source>
</evidence>
<dbReference type="InterPro" id="IPR037518">
    <property type="entry name" value="MPN"/>
</dbReference>
<dbReference type="NCBIfam" id="TIGR00608">
    <property type="entry name" value="radc"/>
    <property type="match status" value="1"/>
</dbReference>